<dbReference type="OrthoDB" id="9123042at2"/>
<dbReference type="Proteomes" id="UP000198290">
    <property type="component" value="Chromosome"/>
</dbReference>
<accession>A0A3G9GK88</accession>
<dbReference type="EMBL" id="AP018823">
    <property type="protein sequence ID" value="BBF87925.1"/>
    <property type="molecule type" value="Genomic_DNA"/>
</dbReference>
<dbReference type="RefSeq" id="WP_089082807.1">
    <property type="nucleotide sequence ID" value="NZ_AP018823.1"/>
</dbReference>
<reference evidence="1 2" key="2">
    <citation type="journal article" date="2017" name="Genome Announc.">
        <title>Draft genome sequence of Aquitalea magnusonii strain H3, a plant growth-promoting bacterium of duckweed Lemna minor.</title>
        <authorList>
            <person name="Ishizawa H."/>
            <person name="Kuroda M."/>
            <person name="Ike M."/>
        </authorList>
    </citation>
    <scope>NUCLEOTIDE SEQUENCE [LARGE SCALE GENOMIC DNA]</scope>
    <source>
        <strain evidence="1 2">H3</strain>
    </source>
</reference>
<dbReference type="AlphaFoldDB" id="A0A3G9GK88"/>
<organism evidence="1 2">
    <name type="scientific">Aquitalea magnusonii</name>
    <dbReference type="NCBI Taxonomy" id="332411"/>
    <lineage>
        <taxon>Bacteria</taxon>
        <taxon>Pseudomonadati</taxon>
        <taxon>Pseudomonadota</taxon>
        <taxon>Betaproteobacteria</taxon>
        <taxon>Neisseriales</taxon>
        <taxon>Chromobacteriaceae</taxon>
        <taxon>Aquitalea</taxon>
    </lineage>
</organism>
<proteinExistence type="predicted"/>
<evidence type="ECO:0000313" key="1">
    <source>
        <dbReference type="EMBL" id="BBF87925.1"/>
    </source>
</evidence>
<sequence length="512" mass="57949">MLLALPTLDMDPRLVDTNPDSVTSWVERLPYTDLHECGRQMLDALRNLSRTPMEVGNRHKLLLQYLKGLDRYYPALESEIVQTDLTSAPRTRQLAMLGAALFEAVFVAFKLTLTERLAKRGLLEREQQRIELLLYTMMAARQLLSICCQSYSPPPANFWYDCHQLYSFALARGWQERHLENDDAAAVIYHQILLLGLTSTNRLSMPELLVAKQLIMDLARQAGLVPVEAIQGQVNGYLVDASRDEPPRFMRIQADTLEAGCYLLDLTPAITVLSHSIEQLTKVQNSSAHPSQTQDELNLLQSLAAEWQQPRRRRHQRLPIQEVIELISTVPSIWYRSNGMSWVLTGNEQIAPPPTTRAPPAPSLFVVVNQSATGYLLRGQPRGQTLRAGEAILLTPPGKPDAAQLCMVCWVSLLPDGVDVECGVEIIGNQPQAVMVIPTITHPTDTPQFALHLPAISALRRPELLLMQGRLFSRLREFRLWTDQGETLIRTFRLDKQSPHFQLMEYRDSEHF</sequence>
<reference evidence="2" key="3">
    <citation type="journal article" date="2017" name="Plant Physiol. Biochem.">
        <title>Differential oxidative and antioxidative response of duckweed Lemna minor toward plant growth promoting/inhibiting bacteria.</title>
        <authorList>
            <person name="Ishizawa H."/>
            <person name="Kuroda M."/>
            <person name="Morikawa M."/>
            <person name="Ike M."/>
        </authorList>
    </citation>
    <scope>NUCLEOTIDE SEQUENCE [LARGE SCALE GENOMIC DNA]</scope>
    <source>
        <strain evidence="2">H3</strain>
    </source>
</reference>
<evidence type="ECO:0000313" key="2">
    <source>
        <dbReference type="Proteomes" id="UP000198290"/>
    </source>
</evidence>
<protein>
    <submittedName>
        <fullName evidence="1">Molecular chaperone</fullName>
    </submittedName>
</protein>
<dbReference type="KEGG" id="amah:DLM_4360"/>
<name>A0A3G9GK88_9NEIS</name>
<dbReference type="STRING" id="332411.VI06_08570"/>
<reference evidence="2" key="1">
    <citation type="journal article" date="2017" name="Biotechnol. Biofuels">
        <title>Evaluation of environmental bacterial communities as a factor affecting the growth of duckweed Lemna minor.</title>
        <authorList>
            <person name="Ishizawa H."/>
            <person name="Kuroda M."/>
            <person name="Morikawa M."/>
            <person name="Ike M."/>
        </authorList>
    </citation>
    <scope>NUCLEOTIDE SEQUENCE [LARGE SCALE GENOMIC DNA]</scope>
    <source>
        <strain evidence="2">H3</strain>
    </source>
</reference>
<gene>
    <name evidence="1" type="ORF">DLM_4360</name>
</gene>
<keyword evidence="2" id="KW-1185">Reference proteome</keyword>